<gene>
    <name evidence="2" type="ORF">SAMN04488108_3371</name>
</gene>
<feature type="transmembrane region" description="Helical" evidence="1">
    <location>
        <begin position="6"/>
        <end position="24"/>
    </location>
</feature>
<protein>
    <recommendedName>
        <fullName evidence="4">SH3 domain-containing protein</fullName>
    </recommendedName>
</protein>
<keyword evidence="1" id="KW-0812">Transmembrane</keyword>
<dbReference type="RefSeq" id="WP_134204528.1">
    <property type="nucleotide sequence ID" value="NZ_FRXN01000005.1"/>
</dbReference>
<keyword evidence="3" id="KW-1185">Reference proteome</keyword>
<dbReference type="Proteomes" id="UP000184609">
    <property type="component" value="Unassembled WGS sequence"/>
</dbReference>
<evidence type="ECO:0008006" key="4">
    <source>
        <dbReference type="Google" id="ProtNLM"/>
    </source>
</evidence>
<organism evidence="2 3">
    <name type="scientific">Algoriphagus zhangzhouensis</name>
    <dbReference type="NCBI Taxonomy" id="1073327"/>
    <lineage>
        <taxon>Bacteria</taxon>
        <taxon>Pseudomonadati</taxon>
        <taxon>Bacteroidota</taxon>
        <taxon>Cytophagia</taxon>
        <taxon>Cytophagales</taxon>
        <taxon>Cyclobacteriaceae</taxon>
        <taxon>Algoriphagus</taxon>
    </lineage>
</organism>
<feature type="transmembrane region" description="Helical" evidence="1">
    <location>
        <begin position="36"/>
        <end position="55"/>
    </location>
</feature>
<keyword evidence="1" id="KW-0472">Membrane</keyword>
<accession>A0A1M7ZHL9</accession>
<evidence type="ECO:0000256" key="1">
    <source>
        <dbReference type="SAM" id="Phobius"/>
    </source>
</evidence>
<name>A0A1M7ZHL9_9BACT</name>
<sequence>MGIIIIVFLLLFFAAFIYLCYLLIRWVFKNKRRTQVFQALLVIGVVGISIHHFFFKDMHFIQSEVYSNLYLVEYLDKDYSVVEEAIKEKIKEHLKSEHKTGKPLSYSGENAIYFYELGGMTLGFIGDAGTGYFIDHEEDLGGFVSEELGMYTNYRLAEFYYDPCPQDASVYCGEINFFREGEHFRVDSLTNLDFLDKEPNNLPHQQTSTQEVVFPLHGLLDKEALATYYPEVLSEFNFNGKFHAKRIAWTNGNGAILSLLQHTDSNSDYFLYSHDQNFKVIDSFYIGEAMDFDNGKSVTIDYDVIQDTSISFNKVVFGAIIRNNEETIDTLAHETTTIQINKNGTLHYTISKNPKFYSLEVFDRDSGSDGIQLRDKPNGNIIQTLDTTGDGYIISIVSGENGWFRVLKIDSIDVGELEMPYGIAWVHHSEIGIRANRETSVFDSPKNGKQIGNVPMDGDLNIIDLEQDWVKIEYQNLTGWVDSKSLCGNPLTTCP</sequence>
<dbReference type="AlphaFoldDB" id="A0A1M7ZHL9"/>
<keyword evidence="1" id="KW-1133">Transmembrane helix</keyword>
<dbReference type="STRING" id="1073327.SAMN04488108_3371"/>
<proteinExistence type="predicted"/>
<dbReference type="OrthoDB" id="7054664at2"/>
<evidence type="ECO:0000313" key="3">
    <source>
        <dbReference type="Proteomes" id="UP000184609"/>
    </source>
</evidence>
<dbReference type="EMBL" id="FRXN01000005">
    <property type="protein sequence ID" value="SHO64319.1"/>
    <property type="molecule type" value="Genomic_DNA"/>
</dbReference>
<evidence type="ECO:0000313" key="2">
    <source>
        <dbReference type="EMBL" id="SHO64319.1"/>
    </source>
</evidence>
<reference evidence="3" key="1">
    <citation type="submission" date="2016-12" db="EMBL/GenBank/DDBJ databases">
        <authorList>
            <person name="Varghese N."/>
            <person name="Submissions S."/>
        </authorList>
    </citation>
    <scope>NUCLEOTIDE SEQUENCE [LARGE SCALE GENOMIC DNA]</scope>
    <source>
        <strain evidence="3">DSM 25035</strain>
    </source>
</reference>